<dbReference type="PANTHER" id="PTHR21666">
    <property type="entry name" value="PEPTIDASE-RELATED"/>
    <property type="match status" value="1"/>
</dbReference>
<proteinExistence type="predicted"/>
<accession>A0ABW9Z7P4</accession>
<organism evidence="2 3">
    <name type="scientific">Flavobacterium ichthyis</name>
    <dbReference type="NCBI Taxonomy" id="2698827"/>
    <lineage>
        <taxon>Bacteria</taxon>
        <taxon>Pseudomonadati</taxon>
        <taxon>Bacteroidota</taxon>
        <taxon>Flavobacteriia</taxon>
        <taxon>Flavobacteriales</taxon>
        <taxon>Flavobacteriaceae</taxon>
        <taxon>Flavobacterium</taxon>
    </lineage>
</organism>
<keyword evidence="3" id="KW-1185">Reference proteome</keyword>
<dbReference type="Proteomes" id="UP000798602">
    <property type="component" value="Unassembled WGS sequence"/>
</dbReference>
<gene>
    <name evidence="2" type="ORF">GV828_06725</name>
</gene>
<comment type="caution">
    <text evidence="2">The sequence shown here is derived from an EMBL/GenBank/DDBJ whole genome shotgun (WGS) entry which is preliminary data.</text>
</comment>
<reference evidence="3" key="1">
    <citation type="submission" date="2020-01" db="EMBL/GenBank/DDBJ databases">
        <title>Sphingomonas sp. strain CSW-10.</title>
        <authorList>
            <person name="Chen W.-M."/>
        </authorList>
    </citation>
    <scope>NUCLEOTIDE SEQUENCE [LARGE SCALE GENOMIC DNA]</scope>
    <source>
        <strain evidence="3">NST-5</strain>
    </source>
</reference>
<dbReference type="SUPFAM" id="SSF51261">
    <property type="entry name" value="Duplicated hybrid motif"/>
    <property type="match status" value="1"/>
</dbReference>
<dbReference type="PANTHER" id="PTHR21666:SF285">
    <property type="entry name" value="M23 FAMILY METALLOPEPTIDASE"/>
    <property type="match status" value="1"/>
</dbReference>
<evidence type="ECO:0000313" key="3">
    <source>
        <dbReference type="Proteomes" id="UP000798602"/>
    </source>
</evidence>
<dbReference type="CDD" id="cd12797">
    <property type="entry name" value="M23_peptidase"/>
    <property type="match status" value="1"/>
</dbReference>
<dbReference type="InterPro" id="IPR011055">
    <property type="entry name" value="Dup_hybrid_motif"/>
</dbReference>
<feature type="domain" description="M23ase beta-sheet core" evidence="1">
    <location>
        <begin position="49"/>
        <end position="117"/>
    </location>
</feature>
<dbReference type="RefSeq" id="WP_166536717.1">
    <property type="nucleotide sequence ID" value="NZ_JAABLM010000006.1"/>
</dbReference>
<sequence length="567" mass="64635">MRIGLFIILFTSVAFGQQTNNYPQDYFRSPLDIPLYLSGTFGELRSNHFHSGLDFKTQQKEGLNVYAVADGYISRIKISTWGYGKAIYITHPNGFTTVYGHLQKASPTIEAYIKKNQYAQNSFEVEMFPKENEIVVKKGEVIAFSGNSGGSGGPHLHFEFRDSKTEKIINPMFFGFDKMIKDTRKPIVNNLVVYPIGDSSQVNQTRLPLELNLSQQKDGSYVASKIKAFGKVGFGVNSYDVFDNTYNKNGIFKVKATCNGKPFFFYQFDTFHFDESRYINALIDYPRFKRTGQRVQKLFMVEPYLLSIISANNTYGMIGISPNLYQNLQIEISDFHGNTSTITIPVEFSNLPPTSLPQEKRTPFYLKARKDNSYAKDNVSVFIPAGTFYENFYLDFGIQDTVLTLHNESIPVHNNIQISFENTTIPEAEIPKTFIASVQGKRYRYNKTSYKNNTFTTYTKDLGQFLLAKDTTPPKIFSPNFQEGKWISSLNTLEVSISDNLSGIANYNGYLNGKWILMEYDYKTQRLVYDFSDGISVEGKNDLKIEVTDNTGNSTIFESHFFRSLQP</sequence>
<dbReference type="Pfam" id="PF01551">
    <property type="entry name" value="Peptidase_M23"/>
    <property type="match status" value="1"/>
</dbReference>
<name>A0ABW9Z7P4_9FLAO</name>
<evidence type="ECO:0000259" key="1">
    <source>
        <dbReference type="Pfam" id="PF01551"/>
    </source>
</evidence>
<dbReference type="InterPro" id="IPR050570">
    <property type="entry name" value="Cell_wall_metabolism_enzyme"/>
</dbReference>
<dbReference type="Gene3D" id="2.70.70.10">
    <property type="entry name" value="Glucose Permease (Domain IIA)"/>
    <property type="match status" value="1"/>
</dbReference>
<dbReference type="InterPro" id="IPR016047">
    <property type="entry name" value="M23ase_b-sheet_dom"/>
</dbReference>
<protein>
    <submittedName>
        <fullName evidence="2">Peptidoglycan DD-metalloendopeptidase family protein</fullName>
    </submittedName>
</protein>
<evidence type="ECO:0000313" key="2">
    <source>
        <dbReference type="EMBL" id="NBL64892.1"/>
    </source>
</evidence>
<dbReference type="EMBL" id="JAABLM010000006">
    <property type="protein sequence ID" value="NBL64892.1"/>
    <property type="molecule type" value="Genomic_DNA"/>
</dbReference>